<dbReference type="EMBL" id="AFYH01127474">
    <property type="status" value="NOT_ANNOTATED_CDS"/>
    <property type="molecule type" value="Genomic_DNA"/>
</dbReference>
<dbReference type="AlphaFoldDB" id="H3A4A5"/>
<evidence type="ECO:0000256" key="6">
    <source>
        <dbReference type="SAM" id="Phobius"/>
    </source>
</evidence>
<reference evidence="7" key="3">
    <citation type="submission" date="2025-09" db="UniProtKB">
        <authorList>
            <consortium name="Ensembl"/>
        </authorList>
    </citation>
    <scope>IDENTIFICATION</scope>
</reference>
<dbReference type="Ensembl" id="ENSLACT00000004515.1">
    <property type="protein sequence ID" value="ENSLACP00000004476.1"/>
    <property type="gene ID" value="ENSLACG00000003983.1"/>
</dbReference>
<dbReference type="FunFam" id="1.20.1280.290:FF:000038">
    <property type="entry name" value="PQ loop repeat containing 2"/>
    <property type="match status" value="1"/>
</dbReference>
<dbReference type="InParanoid" id="H3A4A5"/>
<feature type="transmembrane region" description="Helical" evidence="6">
    <location>
        <begin position="182"/>
        <end position="199"/>
    </location>
</feature>
<dbReference type="OrthoDB" id="8048523at2759"/>
<dbReference type="EMBL" id="AFYH01127476">
    <property type="status" value="NOT_ANNOTATED_CDS"/>
    <property type="molecule type" value="Genomic_DNA"/>
</dbReference>
<feature type="transmembrane region" description="Helical" evidence="6">
    <location>
        <begin position="142"/>
        <end position="162"/>
    </location>
</feature>
<keyword evidence="8" id="KW-1185">Reference proteome</keyword>
<dbReference type="RefSeq" id="XP_006002213.1">
    <property type="nucleotide sequence ID" value="XM_006002151.3"/>
</dbReference>
<accession>H3A4A5</accession>
<dbReference type="FunFam" id="1.20.1280.290:FF:000009">
    <property type="entry name" value="PQ loop repeat family protein"/>
    <property type="match status" value="1"/>
</dbReference>
<dbReference type="HOGENOM" id="CLU_019699_3_0_1"/>
<protein>
    <recommendedName>
        <fullName evidence="9">Solute carrier family 66 member 1</fullName>
    </recommendedName>
</protein>
<dbReference type="PANTHER" id="PTHR16201:SF42">
    <property type="entry name" value="SOLUTE CARRIER FAMILY 66 MEMBER 1 LIKE"/>
    <property type="match status" value="1"/>
</dbReference>
<dbReference type="SMART" id="SM00679">
    <property type="entry name" value="CTNS"/>
    <property type="match status" value="2"/>
</dbReference>
<dbReference type="GeneTree" id="ENSGT00940000163939"/>
<dbReference type="InterPro" id="IPR006603">
    <property type="entry name" value="PQ-loop_rpt"/>
</dbReference>
<evidence type="ECO:0000256" key="2">
    <source>
        <dbReference type="ARBA" id="ARBA00022692"/>
    </source>
</evidence>
<dbReference type="EMBL" id="AFYH01127470">
    <property type="status" value="NOT_ANNOTATED_CDS"/>
    <property type="molecule type" value="Genomic_DNA"/>
</dbReference>
<dbReference type="CTD" id="102362868"/>
<reference evidence="7" key="2">
    <citation type="submission" date="2025-08" db="UniProtKB">
        <authorList>
            <consortium name="Ensembl"/>
        </authorList>
    </citation>
    <scope>IDENTIFICATION</scope>
</reference>
<dbReference type="EMBL" id="AFYH01127472">
    <property type="status" value="NOT_ANNOTATED_CDS"/>
    <property type="molecule type" value="Genomic_DNA"/>
</dbReference>
<dbReference type="Pfam" id="PF04193">
    <property type="entry name" value="PQ-loop"/>
    <property type="match status" value="2"/>
</dbReference>
<dbReference type="InterPro" id="IPR051415">
    <property type="entry name" value="LAAT-1"/>
</dbReference>
<keyword evidence="4 6" id="KW-0472">Membrane</keyword>
<comment type="similarity">
    <text evidence="5">Belongs to the laat-1 family.</text>
</comment>
<feature type="transmembrane region" description="Helical" evidence="6">
    <location>
        <begin position="46"/>
        <end position="69"/>
    </location>
</feature>
<dbReference type="Bgee" id="ENSLACG00000003983">
    <property type="expression patterns" value="Expressed in pelvic fin and 1 other cell type or tissue"/>
</dbReference>
<dbReference type="GeneID" id="102362868"/>
<evidence type="ECO:0000256" key="3">
    <source>
        <dbReference type="ARBA" id="ARBA00022989"/>
    </source>
</evidence>
<organism evidence="7 8">
    <name type="scientific">Latimeria chalumnae</name>
    <name type="common">Coelacanth</name>
    <dbReference type="NCBI Taxonomy" id="7897"/>
    <lineage>
        <taxon>Eukaryota</taxon>
        <taxon>Metazoa</taxon>
        <taxon>Chordata</taxon>
        <taxon>Craniata</taxon>
        <taxon>Vertebrata</taxon>
        <taxon>Euteleostomi</taxon>
        <taxon>Coelacanthiformes</taxon>
        <taxon>Coelacanthidae</taxon>
        <taxon>Latimeria</taxon>
    </lineage>
</organism>
<feature type="transmembrane region" description="Helical" evidence="6">
    <location>
        <begin position="108"/>
        <end position="130"/>
    </location>
</feature>
<proteinExistence type="inferred from homology"/>
<dbReference type="Proteomes" id="UP000008672">
    <property type="component" value="Unassembled WGS sequence"/>
</dbReference>
<feature type="transmembrane region" description="Helical" evidence="6">
    <location>
        <begin position="250"/>
        <end position="278"/>
    </location>
</feature>
<comment type="subcellular location">
    <subcellularLocation>
        <location evidence="1">Membrane</location>
        <topology evidence="1">Multi-pass membrane protein</topology>
    </subcellularLocation>
</comment>
<evidence type="ECO:0000256" key="4">
    <source>
        <dbReference type="ARBA" id="ARBA00023136"/>
    </source>
</evidence>
<gene>
    <name evidence="7" type="primary">SLC66A1L</name>
</gene>
<dbReference type="Gene3D" id="1.20.1280.290">
    <property type="match status" value="2"/>
</dbReference>
<name>H3A4A5_LATCH</name>
<feature type="transmembrane region" description="Helical" evidence="6">
    <location>
        <begin position="219"/>
        <end position="238"/>
    </location>
</feature>
<dbReference type="EMBL" id="AFYH01127471">
    <property type="status" value="NOT_ANNOTATED_CDS"/>
    <property type="molecule type" value="Genomic_DNA"/>
</dbReference>
<dbReference type="OMA" id="ISQCVYY"/>
<evidence type="ECO:0008006" key="9">
    <source>
        <dbReference type="Google" id="ProtNLM"/>
    </source>
</evidence>
<keyword evidence="2 6" id="KW-0812">Transmembrane</keyword>
<dbReference type="EMBL" id="AFYH01127473">
    <property type="status" value="NOT_ANNOTATED_CDS"/>
    <property type="molecule type" value="Genomic_DNA"/>
</dbReference>
<dbReference type="EMBL" id="AFYH01127475">
    <property type="status" value="NOT_ANNOTATED_CDS"/>
    <property type="molecule type" value="Genomic_DNA"/>
</dbReference>
<sequence length="309" mass="35215">MGALLYPIKHQHTLNFSHSKREMCVNGTPWIWHLFEECAENMWEHWSVVIGVVSIFCFLFAALPQLYVAHKNGKVDQALSIGFLLCWLGGDLTNVVGCYLTNQMPIQLVTAIFYVGMDTIMISQFAYYTLKNQKKKSSILKWFCLIWIVVCLTLSVILPSRILKTPGQNTESLTNKNTLDLLEMSGYICGYVSCMFYLASRFPQLYKNFQRKSTEGTSYLLFVLAMMGNGTYGLSLVIKVPGINEPRNTYILHHLAWLIGSFGVLLLDIFMTAQFIVYRKHRKKGPSLVALQKVAEVEPLLDEDPEEET</sequence>
<evidence type="ECO:0000256" key="5">
    <source>
        <dbReference type="ARBA" id="ARBA00038039"/>
    </source>
</evidence>
<evidence type="ECO:0000313" key="8">
    <source>
        <dbReference type="Proteomes" id="UP000008672"/>
    </source>
</evidence>
<evidence type="ECO:0000256" key="1">
    <source>
        <dbReference type="ARBA" id="ARBA00004141"/>
    </source>
</evidence>
<dbReference type="KEGG" id="lcm:102362868"/>
<evidence type="ECO:0000313" key="7">
    <source>
        <dbReference type="Ensembl" id="ENSLACP00000004476.1"/>
    </source>
</evidence>
<feature type="transmembrane region" description="Helical" evidence="6">
    <location>
        <begin position="81"/>
        <end position="102"/>
    </location>
</feature>
<keyword evidence="3 6" id="KW-1133">Transmembrane helix</keyword>
<dbReference type="PANTHER" id="PTHR16201">
    <property type="entry name" value="SEVEN TRANSMEMBRANE PROTEIN 1-RELATED"/>
    <property type="match status" value="1"/>
</dbReference>
<dbReference type="GO" id="GO:0005765">
    <property type="term" value="C:lysosomal membrane"/>
    <property type="evidence" value="ECO:0007669"/>
    <property type="project" value="TreeGrafter"/>
</dbReference>
<reference evidence="8" key="1">
    <citation type="submission" date="2011-08" db="EMBL/GenBank/DDBJ databases">
        <title>The draft genome of Latimeria chalumnae.</title>
        <authorList>
            <person name="Di Palma F."/>
            <person name="Alfoldi J."/>
            <person name="Johnson J."/>
            <person name="Berlin A."/>
            <person name="Gnerre S."/>
            <person name="Jaffe D."/>
            <person name="MacCallum I."/>
            <person name="Young S."/>
            <person name="Walker B.J."/>
            <person name="Lander E."/>
            <person name="Lindblad-Toh K."/>
        </authorList>
    </citation>
    <scope>NUCLEOTIDE SEQUENCE [LARGE SCALE GENOMIC DNA]</scope>
    <source>
        <strain evidence="8">Wild caught</strain>
    </source>
</reference>
<dbReference type="eggNOG" id="KOG2913">
    <property type="taxonomic scope" value="Eukaryota"/>
</dbReference>
<dbReference type="GO" id="GO:0015189">
    <property type="term" value="F:L-lysine transmembrane transporter activity"/>
    <property type="evidence" value="ECO:0007669"/>
    <property type="project" value="TreeGrafter"/>
</dbReference>